<accession>A0ABQ3HVY3</accession>
<dbReference type="Proteomes" id="UP000620550">
    <property type="component" value="Unassembled WGS sequence"/>
</dbReference>
<dbReference type="EMBL" id="BNAF01000008">
    <property type="protein sequence ID" value="GHE39881.1"/>
    <property type="molecule type" value="Genomic_DNA"/>
</dbReference>
<evidence type="ECO:0000313" key="1">
    <source>
        <dbReference type="EMBL" id="GHE39881.1"/>
    </source>
</evidence>
<reference evidence="2" key="1">
    <citation type="journal article" date="2019" name="Int. J. Syst. Evol. Microbiol.">
        <title>The Global Catalogue of Microorganisms (GCM) 10K type strain sequencing project: providing services to taxonomists for standard genome sequencing and annotation.</title>
        <authorList>
            <consortium name="The Broad Institute Genomics Platform"/>
            <consortium name="The Broad Institute Genome Sequencing Center for Infectious Disease"/>
            <person name="Wu L."/>
            <person name="Ma J."/>
        </authorList>
    </citation>
    <scope>NUCLEOTIDE SEQUENCE [LARGE SCALE GENOMIC DNA]</scope>
    <source>
        <strain evidence="2">CGMCC 1.12966</strain>
    </source>
</reference>
<proteinExistence type="predicted"/>
<evidence type="ECO:0000313" key="2">
    <source>
        <dbReference type="Proteomes" id="UP000620550"/>
    </source>
</evidence>
<name>A0ABQ3HVY3_9SPHI</name>
<organism evidence="1 2">
    <name type="scientific">Sphingobacterium griseoflavum</name>
    <dbReference type="NCBI Taxonomy" id="1474952"/>
    <lineage>
        <taxon>Bacteria</taxon>
        <taxon>Pseudomonadati</taxon>
        <taxon>Bacteroidota</taxon>
        <taxon>Sphingobacteriia</taxon>
        <taxon>Sphingobacteriales</taxon>
        <taxon>Sphingobacteriaceae</taxon>
        <taxon>Sphingobacterium</taxon>
    </lineage>
</organism>
<gene>
    <name evidence="1" type="ORF">GCM10017764_24030</name>
</gene>
<protein>
    <recommendedName>
        <fullName evidence="3">Outer membrane protein beta-barrel domain-containing protein</fullName>
    </recommendedName>
</protein>
<keyword evidence="2" id="KW-1185">Reference proteome</keyword>
<sequence length="216" mass="24718">MRFFDRLVPAYELHGGKWFTSGLGLRMGLNGLQNRGLTQNGSHGTGEVYDATKWLDKQQFNYVHAHGDVLFDLMNMIAGYDYQRWHAIPYIGMGLMATWQRPRAREISASLGLFQTLYINPILDLTLDFRGSMVNDRFDGEVGGRKDEGMLTAAVGIVYKINYQDWNRPRWEAPPRRGPRRALQRRFSPSDVVAHYDVLKRLKDGAEDPTENPSLP</sequence>
<evidence type="ECO:0008006" key="3">
    <source>
        <dbReference type="Google" id="ProtNLM"/>
    </source>
</evidence>
<comment type="caution">
    <text evidence="1">The sequence shown here is derived from an EMBL/GenBank/DDBJ whole genome shotgun (WGS) entry which is preliminary data.</text>
</comment>